<dbReference type="EMBL" id="ACBW01000079">
    <property type="protein sequence ID" value="EEF75533.1"/>
    <property type="molecule type" value="Genomic_DNA"/>
</dbReference>
<keyword evidence="3" id="KW-1185">Reference proteome</keyword>
<protein>
    <recommendedName>
        <fullName evidence="4">OmpR/PhoB-type domain-containing protein</fullName>
    </recommendedName>
</protein>
<feature type="transmembrane region" description="Helical" evidence="1">
    <location>
        <begin position="20"/>
        <end position="40"/>
    </location>
</feature>
<keyword evidence="1" id="KW-0472">Membrane</keyword>
<dbReference type="Proteomes" id="UP000014073">
    <property type="component" value="Unassembled WGS sequence"/>
</dbReference>
<comment type="caution">
    <text evidence="2">The sequence shown here is derived from an EMBL/GenBank/DDBJ whole genome shotgun (WGS) entry which is preliminary data.</text>
</comment>
<dbReference type="eggNOG" id="ENOG50302T8">
    <property type="taxonomic scope" value="Bacteria"/>
</dbReference>
<dbReference type="OrthoDB" id="1029525at2"/>
<evidence type="ECO:0000313" key="2">
    <source>
        <dbReference type="EMBL" id="EEF75533.1"/>
    </source>
</evidence>
<dbReference type="RefSeq" id="WP_008141363.1">
    <property type="nucleotide sequence ID" value="NZ_EQ973634.1"/>
</dbReference>
<proteinExistence type="predicted"/>
<gene>
    <name evidence="2" type="ORF">BACCOPRO_01022</name>
</gene>
<organism evidence="2 3">
    <name type="scientific">Phocaeicola coprophilus DSM 18228 = JCM 13818</name>
    <dbReference type="NCBI Taxonomy" id="547042"/>
    <lineage>
        <taxon>Bacteria</taxon>
        <taxon>Pseudomonadati</taxon>
        <taxon>Bacteroidota</taxon>
        <taxon>Bacteroidia</taxon>
        <taxon>Bacteroidales</taxon>
        <taxon>Bacteroidaceae</taxon>
        <taxon>Phocaeicola</taxon>
    </lineage>
</organism>
<keyword evidence="1" id="KW-0812">Transmembrane</keyword>
<name>S0F5J1_9BACT</name>
<evidence type="ECO:0008006" key="4">
    <source>
        <dbReference type="Google" id="ProtNLM"/>
    </source>
</evidence>
<reference evidence="2 3" key="1">
    <citation type="submission" date="2008-12" db="EMBL/GenBank/DDBJ databases">
        <authorList>
            <person name="Fulton L."/>
            <person name="Clifton S."/>
            <person name="Fulton B."/>
            <person name="Xu J."/>
            <person name="Minx P."/>
            <person name="Pepin K.H."/>
            <person name="Johnson M."/>
            <person name="Bhonagiri V."/>
            <person name="Nash W.E."/>
            <person name="Mardis E.R."/>
            <person name="Wilson R.K."/>
        </authorList>
    </citation>
    <scope>NUCLEOTIDE SEQUENCE [LARGE SCALE GENOMIC DNA]</scope>
    <source>
        <strain evidence="2 3">DSM 18228</strain>
    </source>
</reference>
<dbReference type="HOGENOM" id="CLU_057462_0_0_10"/>
<keyword evidence="1" id="KW-1133">Transmembrane helix</keyword>
<accession>S0F5J1</accession>
<dbReference type="AlphaFoldDB" id="S0F5J1"/>
<dbReference type="STRING" id="547042.BACCOPRO_01022"/>
<sequence length="379" mass="43700">MDVTCRNKKLSTDKNRIVKAVVFVACILLTVIYGILIFNACKQREQAWNRQAKAVFLEAVGNELKKLDKMEKYGFRTVTSLFQQKTLEADIPDSVVFALQDGTHVYHLPLHRRNNAYFKDGDKNVYLSLILEKYPFPFDSLHYAWDKQLALSDIKAKTGVCSRITDLSGKVSSFASGALEEFAPSDSLVSTYLGYRLEIELSGYISYSWWSLLPGGMVITVLLLWCMYIFFLLFHDRLNQLVSKRTVVEEKVVEKTPLPVNMHNKSRHISRSRIYKLDNNLYFDAGQHLFCNDNGIIEKLSPAMSVLLEHFFKAPDHTLSRYEIYRIIGKDIESYSLDNFYKMMGRFRNKLEQVSSVTLHNDGNGSYRLVFPLELTDMN</sequence>
<evidence type="ECO:0000313" key="3">
    <source>
        <dbReference type="Proteomes" id="UP000014073"/>
    </source>
</evidence>
<evidence type="ECO:0000256" key="1">
    <source>
        <dbReference type="SAM" id="Phobius"/>
    </source>
</evidence>
<feature type="transmembrane region" description="Helical" evidence="1">
    <location>
        <begin position="209"/>
        <end position="234"/>
    </location>
</feature>